<name>A0A8R7UT94_TRIUA</name>
<dbReference type="Gramene" id="TuG1812G0600002272.01.T01">
    <property type="protein sequence ID" value="TuG1812G0600002272.01.T01"/>
    <property type="gene ID" value="TuG1812G0600002272.01"/>
</dbReference>
<proteinExistence type="predicted"/>
<reference evidence="1" key="2">
    <citation type="submission" date="2018-03" db="EMBL/GenBank/DDBJ databases">
        <title>The Triticum urartu genome reveals the dynamic nature of wheat genome evolution.</title>
        <authorList>
            <person name="Ling H."/>
            <person name="Ma B."/>
            <person name="Shi X."/>
            <person name="Liu H."/>
            <person name="Dong L."/>
            <person name="Sun H."/>
            <person name="Cao Y."/>
            <person name="Gao Q."/>
            <person name="Zheng S."/>
            <person name="Li Y."/>
            <person name="Yu Y."/>
            <person name="Du H."/>
            <person name="Qi M."/>
            <person name="Li Y."/>
            <person name="Yu H."/>
            <person name="Cui Y."/>
            <person name="Wang N."/>
            <person name="Chen C."/>
            <person name="Wu H."/>
            <person name="Zhao Y."/>
            <person name="Zhang J."/>
            <person name="Li Y."/>
            <person name="Zhou W."/>
            <person name="Zhang B."/>
            <person name="Hu W."/>
            <person name="Eijk M."/>
            <person name="Tang J."/>
            <person name="Witsenboer H."/>
            <person name="Zhao S."/>
            <person name="Li Z."/>
            <person name="Zhang A."/>
            <person name="Wang D."/>
            <person name="Liang C."/>
        </authorList>
    </citation>
    <scope>NUCLEOTIDE SEQUENCE [LARGE SCALE GENOMIC DNA]</scope>
    <source>
        <strain evidence="1">cv. G1812</strain>
    </source>
</reference>
<accession>A0A8R7UT94</accession>
<sequence>MICLEQEHERPAVRSNAKLAVTQSDVVKIVFLVKEQKVQSTTSRITLGGSSIVLLTTMVSNCWFRLLVISCSKPILEAHQRLNSTRGQTTSLSSDDSSSIAKCSLCRHCRRRHCQYVPCYSRKHWILWGVNLPPL</sequence>
<keyword evidence="2" id="KW-1185">Reference proteome</keyword>
<protein>
    <submittedName>
        <fullName evidence="1">Uncharacterized protein</fullName>
    </submittedName>
</protein>
<dbReference type="AlphaFoldDB" id="A0A8R7UT94"/>
<reference evidence="1" key="3">
    <citation type="submission" date="2022-06" db="UniProtKB">
        <authorList>
            <consortium name="EnsemblPlants"/>
        </authorList>
    </citation>
    <scope>IDENTIFICATION</scope>
</reference>
<dbReference type="EnsemblPlants" id="TuG1812G0600002272.01.T01">
    <property type="protein sequence ID" value="TuG1812G0600002272.01.T01"/>
    <property type="gene ID" value="TuG1812G0600002272.01"/>
</dbReference>
<evidence type="ECO:0000313" key="1">
    <source>
        <dbReference type="EnsemblPlants" id="TuG1812G0600002272.01.T01"/>
    </source>
</evidence>
<organism evidence="1 2">
    <name type="scientific">Triticum urartu</name>
    <name type="common">Red wild einkorn</name>
    <name type="synonym">Crithodium urartu</name>
    <dbReference type="NCBI Taxonomy" id="4572"/>
    <lineage>
        <taxon>Eukaryota</taxon>
        <taxon>Viridiplantae</taxon>
        <taxon>Streptophyta</taxon>
        <taxon>Embryophyta</taxon>
        <taxon>Tracheophyta</taxon>
        <taxon>Spermatophyta</taxon>
        <taxon>Magnoliopsida</taxon>
        <taxon>Liliopsida</taxon>
        <taxon>Poales</taxon>
        <taxon>Poaceae</taxon>
        <taxon>BOP clade</taxon>
        <taxon>Pooideae</taxon>
        <taxon>Triticodae</taxon>
        <taxon>Triticeae</taxon>
        <taxon>Triticinae</taxon>
        <taxon>Triticum</taxon>
    </lineage>
</organism>
<evidence type="ECO:0000313" key="2">
    <source>
        <dbReference type="Proteomes" id="UP000015106"/>
    </source>
</evidence>
<dbReference type="Proteomes" id="UP000015106">
    <property type="component" value="Chromosome 6"/>
</dbReference>
<reference evidence="2" key="1">
    <citation type="journal article" date="2013" name="Nature">
        <title>Draft genome of the wheat A-genome progenitor Triticum urartu.</title>
        <authorList>
            <person name="Ling H.Q."/>
            <person name="Zhao S."/>
            <person name="Liu D."/>
            <person name="Wang J."/>
            <person name="Sun H."/>
            <person name="Zhang C."/>
            <person name="Fan H."/>
            <person name="Li D."/>
            <person name="Dong L."/>
            <person name="Tao Y."/>
            <person name="Gao C."/>
            <person name="Wu H."/>
            <person name="Li Y."/>
            <person name="Cui Y."/>
            <person name="Guo X."/>
            <person name="Zheng S."/>
            <person name="Wang B."/>
            <person name="Yu K."/>
            <person name="Liang Q."/>
            <person name="Yang W."/>
            <person name="Lou X."/>
            <person name="Chen J."/>
            <person name="Feng M."/>
            <person name="Jian J."/>
            <person name="Zhang X."/>
            <person name="Luo G."/>
            <person name="Jiang Y."/>
            <person name="Liu J."/>
            <person name="Wang Z."/>
            <person name="Sha Y."/>
            <person name="Zhang B."/>
            <person name="Wu H."/>
            <person name="Tang D."/>
            <person name="Shen Q."/>
            <person name="Xue P."/>
            <person name="Zou S."/>
            <person name="Wang X."/>
            <person name="Liu X."/>
            <person name="Wang F."/>
            <person name="Yang Y."/>
            <person name="An X."/>
            <person name="Dong Z."/>
            <person name="Zhang K."/>
            <person name="Zhang X."/>
            <person name="Luo M.C."/>
            <person name="Dvorak J."/>
            <person name="Tong Y."/>
            <person name="Wang J."/>
            <person name="Yang H."/>
            <person name="Li Z."/>
            <person name="Wang D."/>
            <person name="Zhang A."/>
            <person name="Wang J."/>
        </authorList>
    </citation>
    <scope>NUCLEOTIDE SEQUENCE</scope>
    <source>
        <strain evidence="2">cv. G1812</strain>
    </source>
</reference>